<gene>
    <name evidence="3" type="ORF">HMPREF9997_00812</name>
</gene>
<evidence type="ECO:0000313" key="3">
    <source>
        <dbReference type="EMBL" id="EKX91209.1"/>
    </source>
</evidence>
<reference evidence="3 4" key="1">
    <citation type="submission" date="2012-05" db="EMBL/GenBank/DDBJ databases">
        <authorList>
            <person name="Weinstock G."/>
            <person name="Sodergren E."/>
            <person name="Lobos E.A."/>
            <person name="Fulton L."/>
            <person name="Fulton R."/>
            <person name="Courtney L."/>
            <person name="Fronick C."/>
            <person name="O'Laughlin M."/>
            <person name="Godfrey J."/>
            <person name="Wilson R.M."/>
            <person name="Miner T."/>
            <person name="Farmer C."/>
            <person name="Delehaunty K."/>
            <person name="Cordes M."/>
            <person name="Minx P."/>
            <person name="Tomlinson C."/>
            <person name="Chen J."/>
            <person name="Wollam A."/>
            <person name="Pepin K.H."/>
            <person name="Bhonagiri V."/>
            <person name="Zhang X."/>
            <person name="Suruliraj S."/>
            <person name="Warren W."/>
            <person name="Mitreva M."/>
            <person name="Mardis E.R."/>
            <person name="Wilson R.K."/>
        </authorList>
    </citation>
    <scope>NUCLEOTIDE SEQUENCE [LARGE SCALE GENOMIC DNA]</scope>
    <source>
        <strain evidence="3 4">F0235</strain>
    </source>
</reference>
<dbReference type="AlphaFoldDB" id="L1MJT5"/>
<organism evidence="3 4">
    <name type="scientific">Corynebacterium durum F0235</name>
    <dbReference type="NCBI Taxonomy" id="1035195"/>
    <lineage>
        <taxon>Bacteria</taxon>
        <taxon>Bacillati</taxon>
        <taxon>Actinomycetota</taxon>
        <taxon>Actinomycetes</taxon>
        <taxon>Mycobacteriales</taxon>
        <taxon>Corynebacteriaceae</taxon>
        <taxon>Corynebacterium</taxon>
    </lineage>
</organism>
<feature type="region of interest" description="Disordered" evidence="1">
    <location>
        <begin position="145"/>
        <end position="164"/>
    </location>
</feature>
<sequence>MMITRKSVFQLFMAFSLACGGLGAVSVLNAPEAAAANTCGTSYRMVKDGRVPVKDASGERFATIEVYFSSKDNQNCAILVKEGRHWGLEENVNVSIAFAGDQDRQHGQDTDSGRMKEYSRAVYTAKGVAAGDKPIKVSATVGNASASAEGWDGSGNAPRITNPK</sequence>
<evidence type="ECO:0000256" key="2">
    <source>
        <dbReference type="SAM" id="SignalP"/>
    </source>
</evidence>
<evidence type="ECO:0008006" key="5">
    <source>
        <dbReference type="Google" id="ProtNLM"/>
    </source>
</evidence>
<keyword evidence="2" id="KW-0732">Signal</keyword>
<proteinExistence type="predicted"/>
<dbReference type="HOGENOM" id="CLU_1616228_0_0_11"/>
<dbReference type="RefSeq" id="WP_006063055.1">
    <property type="nucleotide sequence ID" value="NZ_KB290828.1"/>
</dbReference>
<protein>
    <recommendedName>
        <fullName evidence="5">Tat pathway signal sequence domain protein</fullName>
    </recommendedName>
</protein>
<keyword evidence="4" id="KW-1185">Reference proteome</keyword>
<accession>L1MJT5</accession>
<comment type="caution">
    <text evidence="3">The sequence shown here is derived from an EMBL/GenBank/DDBJ whole genome shotgun (WGS) entry which is preliminary data.</text>
</comment>
<dbReference type="PATRIC" id="fig|1035195.3.peg.724"/>
<dbReference type="Proteomes" id="UP000010445">
    <property type="component" value="Unassembled WGS sequence"/>
</dbReference>
<dbReference type="PROSITE" id="PS51257">
    <property type="entry name" value="PROKAR_LIPOPROTEIN"/>
    <property type="match status" value="1"/>
</dbReference>
<name>L1MJT5_9CORY</name>
<feature type="signal peptide" evidence="2">
    <location>
        <begin position="1"/>
        <end position="35"/>
    </location>
</feature>
<evidence type="ECO:0000256" key="1">
    <source>
        <dbReference type="SAM" id="MobiDB-lite"/>
    </source>
</evidence>
<evidence type="ECO:0000313" key="4">
    <source>
        <dbReference type="Proteomes" id="UP000010445"/>
    </source>
</evidence>
<dbReference type="EMBL" id="AMEM01000013">
    <property type="protein sequence ID" value="EKX91209.1"/>
    <property type="molecule type" value="Genomic_DNA"/>
</dbReference>
<feature type="chain" id="PRO_5003953702" description="Tat pathway signal sequence domain protein" evidence="2">
    <location>
        <begin position="36"/>
        <end position="164"/>
    </location>
</feature>